<name>A0A8K0X8L8_9PEZI</name>
<reference evidence="2" key="1">
    <citation type="journal article" date="2021" name="Nat. Commun.">
        <title>Genetic determinants of endophytism in the Arabidopsis root mycobiome.</title>
        <authorList>
            <person name="Mesny F."/>
            <person name="Miyauchi S."/>
            <person name="Thiergart T."/>
            <person name="Pickel B."/>
            <person name="Atanasova L."/>
            <person name="Karlsson M."/>
            <person name="Huettel B."/>
            <person name="Barry K.W."/>
            <person name="Haridas S."/>
            <person name="Chen C."/>
            <person name="Bauer D."/>
            <person name="Andreopoulos W."/>
            <person name="Pangilinan J."/>
            <person name="LaButti K."/>
            <person name="Riley R."/>
            <person name="Lipzen A."/>
            <person name="Clum A."/>
            <person name="Drula E."/>
            <person name="Henrissat B."/>
            <person name="Kohler A."/>
            <person name="Grigoriev I.V."/>
            <person name="Martin F.M."/>
            <person name="Hacquard S."/>
        </authorList>
    </citation>
    <scope>NUCLEOTIDE SEQUENCE</scope>
    <source>
        <strain evidence="2">MPI-CAGE-AT-0016</strain>
    </source>
</reference>
<evidence type="ECO:0000313" key="3">
    <source>
        <dbReference type="Proteomes" id="UP000813385"/>
    </source>
</evidence>
<evidence type="ECO:0000256" key="1">
    <source>
        <dbReference type="SAM" id="SignalP"/>
    </source>
</evidence>
<dbReference type="Gene3D" id="3.10.450.50">
    <property type="match status" value="1"/>
</dbReference>
<gene>
    <name evidence="2" type="ORF">B0T11DRAFT_269043</name>
</gene>
<dbReference type="InterPro" id="IPR032710">
    <property type="entry name" value="NTF2-like_dom_sf"/>
</dbReference>
<protein>
    <recommendedName>
        <fullName evidence="4">SnoaL-like domain-containing protein</fullName>
    </recommendedName>
</protein>
<dbReference type="OrthoDB" id="2820488at2759"/>
<dbReference type="AlphaFoldDB" id="A0A8K0X8L8"/>
<dbReference type="Proteomes" id="UP000813385">
    <property type="component" value="Unassembled WGS sequence"/>
</dbReference>
<keyword evidence="1" id="KW-0732">Signal</keyword>
<sequence>MKMRVPTLAVAVAAIASFSDHLAMAHPTTPQPSTCSTNHPTPPWIQQKIFEDFLQKFYIKKDAKAAIQQTMAEEYIQHNPYALSGRQNAIDYIGPISEVANFTILRHSFSNGTGWVHTKMEIPGQPLTAVMDIFRFKGTCIVEHWDVATALPADAVNPLALF</sequence>
<feature type="chain" id="PRO_5035442005" description="SnoaL-like domain-containing protein" evidence="1">
    <location>
        <begin position="26"/>
        <end position="162"/>
    </location>
</feature>
<evidence type="ECO:0008006" key="4">
    <source>
        <dbReference type="Google" id="ProtNLM"/>
    </source>
</evidence>
<organism evidence="2 3">
    <name type="scientific">Plectosphaerella cucumerina</name>
    <dbReference type="NCBI Taxonomy" id="40658"/>
    <lineage>
        <taxon>Eukaryota</taxon>
        <taxon>Fungi</taxon>
        <taxon>Dikarya</taxon>
        <taxon>Ascomycota</taxon>
        <taxon>Pezizomycotina</taxon>
        <taxon>Sordariomycetes</taxon>
        <taxon>Hypocreomycetidae</taxon>
        <taxon>Glomerellales</taxon>
        <taxon>Plectosphaerellaceae</taxon>
        <taxon>Plectosphaerella</taxon>
    </lineage>
</organism>
<feature type="signal peptide" evidence="1">
    <location>
        <begin position="1"/>
        <end position="25"/>
    </location>
</feature>
<comment type="caution">
    <text evidence="2">The sequence shown here is derived from an EMBL/GenBank/DDBJ whole genome shotgun (WGS) entry which is preliminary data.</text>
</comment>
<dbReference type="SUPFAM" id="SSF54427">
    <property type="entry name" value="NTF2-like"/>
    <property type="match status" value="1"/>
</dbReference>
<dbReference type="EMBL" id="JAGPXD010000001">
    <property type="protein sequence ID" value="KAH7374703.1"/>
    <property type="molecule type" value="Genomic_DNA"/>
</dbReference>
<keyword evidence="3" id="KW-1185">Reference proteome</keyword>
<evidence type="ECO:0000313" key="2">
    <source>
        <dbReference type="EMBL" id="KAH7374703.1"/>
    </source>
</evidence>
<proteinExistence type="predicted"/>
<accession>A0A8K0X8L8</accession>